<dbReference type="GO" id="GO:0050661">
    <property type="term" value="F:NADP binding"/>
    <property type="evidence" value="ECO:0007669"/>
    <property type="project" value="InterPro"/>
</dbReference>
<dbReference type="GO" id="GO:0046655">
    <property type="term" value="P:folic acid metabolic process"/>
    <property type="evidence" value="ECO:0007669"/>
    <property type="project" value="TreeGrafter"/>
</dbReference>
<dbReference type="GO" id="GO:0006730">
    <property type="term" value="P:one-carbon metabolic process"/>
    <property type="evidence" value="ECO:0007669"/>
    <property type="project" value="UniProtKB-KW"/>
</dbReference>
<dbReference type="InterPro" id="IPR001796">
    <property type="entry name" value="DHFR_dom"/>
</dbReference>
<dbReference type="EMBL" id="HBGT01005124">
    <property type="protein sequence ID" value="CAD9390468.1"/>
    <property type="molecule type" value="Transcribed_RNA"/>
</dbReference>
<dbReference type="PRINTS" id="PR00070">
    <property type="entry name" value="DHFR"/>
</dbReference>
<evidence type="ECO:0000256" key="1">
    <source>
        <dbReference type="ARBA" id="ARBA00004903"/>
    </source>
</evidence>
<dbReference type="PANTHER" id="PTHR48069">
    <property type="entry name" value="DIHYDROFOLATE REDUCTASE"/>
    <property type="match status" value="1"/>
</dbReference>
<comment type="pathway">
    <text evidence="1">Cofactor biosynthesis; tetrahydrofolate biosynthesis; 5,6,7,8-tetrahydrofolate from 7,8-dihydrofolate: step 1/1.</text>
</comment>
<reference evidence="7" key="1">
    <citation type="submission" date="2021-01" db="EMBL/GenBank/DDBJ databases">
        <authorList>
            <person name="Corre E."/>
            <person name="Pelletier E."/>
            <person name="Niang G."/>
            <person name="Scheremetjew M."/>
            <person name="Finn R."/>
            <person name="Kale V."/>
            <person name="Holt S."/>
            <person name="Cochrane G."/>
            <person name="Meng A."/>
            <person name="Brown T."/>
            <person name="Cohen L."/>
        </authorList>
    </citation>
    <scope>NUCLEOTIDE SEQUENCE</scope>
    <source>
        <strain evidence="7">RCC1693</strain>
    </source>
</reference>
<gene>
    <name evidence="7" type="ORF">FPAR1323_LOCUS2800</name>
</gene>
<dbReference type="Gene3D" id="3.40.430.10">
    <property type="entry name" value="Dihydrofolate Reductase, subunit A"/>
    <property type="match status" value="1"/>
</dbReference>
<dbReference type="InterPro" id="IPR024072">
    <property type="entry name" value="DHFR-like_dom_sf"/>
</dbReference>
<keyword evidence="3" id="KW-0554">One-carbon metabolism</keyword>
<keyword evidence="4" id="KW-0521">NADP</keyword>
<accession>A0A7S2BA08</accession>
<keyword evidence="5" id="KW-0560">Oxidoreductase</keyword>
<evidence type="ECO:0000256" key="5">
    <source>
        <dbReference type="ARBA" id="ARBA00023002"/>
    </source>
</evidence>
<evidence type="ECO:0000259" key="6">
    <source>
        <dbReference type="PROSITE" id="PS51330"/>
    </source>
</evidence>
<dbReference type="Pfam" id="PF00186">
    <property type="entry name" value="DHFR_1"/>
    <property type="match status" value="1"/>
</dbReference>
<dbReference type="InterPro" id="IPR012259">
    <property type="entry name" value="DHFR"/>
</dbReference>
<dbReference type="GO" id="GO:0046452">
    <property type="term" value="P:dihydrofolate metabolic process"/>
    <property type="evidence" value="ECO:0007669"/>
    <property type="project" value="TreeGrafter"/>
</dbReference>
<name>A0A7S2BA08_9STRA</name>
<organism evidence="7">
    <name type="scientific">Florenciella parvula</name>
    <dbReference type="NCBI Taxonomy" id="236787"/>
    <lineage>
        <taxon>Eukaryota</taxon>
        <taxon>Sar</taxon>
        <taxon>Stramenopiles</taxon>
        <taxon>Ochrophyta</taxon>
        <taxon>Dictyochophyceae</taxon>
        <taxon>Florenciellales</taxon>
        <taxon>Florenciella</taxon>
    </lineage>
</organism>
<proteinExistence type="predicted"/>
<dbReference type="PROSITE" id="PS51330">
    <property type="entry name" value="DHFR_2"/>
    <property type="match status" value="1"/>
</dbReference>
<feature type="domain" description="DHFR" evidence="6">
    <location>
        <begin position="20"/>
        <end position="206"/>
    </location>
</feature>
<evidence type="ECO:0000256" key="2">
    <source>
        <dbReference type="ARBA" id="ARBA00012856"/>
    </source>
</evidence>
<evidence type="ECO:0000256" key="3">
    <source>
        <dbReference type="ARBA" id="ARBA00022563"/>
    </source>
</evidence>
<evidence type="ECO:0000256" key="4">
    <source>
        <dbReference type="ARBA" id="ARBA00022857"/>
    </source>
</evidence>
<dbReference type="EC" id="1.5.1.3" evidence="2"/>
<dbReference type="GO" id="GO:0005739">
    <property type="term" value="C:mitochondrion"/>
    <property type="evidence" value="ECO:0007669"/>
    <property type="project" value="TreeGrafter"/>
</dbReference>
<dbReference type="GO" id="GO:0046654">
    <property type="term" value="P:tetrahydrofolate biosynthetic process"/>
    <property type="evidence" value="ECO:0007669"/>
    <property type="project" value="InterPro"/>
</dbReference>
<dbReference type="PANTHER" id="PTHR48069:SF3">
    <property type="entry name" value="DIHYDROFOLATE REDUCTASE"/>
    <property type="match status" value="1"/>
</dbReference>
<dbReference type="AlphaFoldDB" id="A0A7S2BA08"/>
<dbReference type="GO" id="GO:0004146">
    <property type="term" value="F:dihydrofolate reductase activity"/>
    <property type="evidence" value="ECO:0007669"/>
    <property type="project" value="UniProtKB-EC"/>
</dbReference>
<dbReference type="SUPFAM" id="SSF53597">
    <property type="entry name" value="Dihydrofolate reductase-like"/>
    <property type="match status" value="1"/>
</dbReference>
<evidence type="ECO:0000313" key="7">
    <source>
        <dbReference type="EMBL" id="CAD9390468.1"/>
    </source>
</evidence>
<sequence>MSKRPTVEALLNSCPRLGQRLGIIAAVASPSGIIGIDGKLPWSIPEDRAWFERHVQAGILILGRRSWEETGASIPGVRGSVVVSSTPRPADYYGPATASASSLDDALESASFMAAGAGVEEPTEAHATLWIGGGFRLYEEAMALARPKALYLTRIHGDVPGDTKFPTGWEDGFFLRWQSGHFPEIGAQVGGVSFEVWHDNGTTDVT</sequence>
<dbReference type="CDD" id="cd00209">
    <property type="entry name" value="DHFR"/>
    <property type="match status" value="1"/>
</dbReference>
<protein>
    <recommendedName>
        <fullName evidence="2">dihydrofolate reductase</fullName>
        <ecNumber evidence="2">1.5.1.3</ecNumber>
    </recommendedName>
</protein>